<gene>
    <name evidence="3" type="primary">bolA</name>
    <name evidence="3" type="ORF">theurythT_18810</name>
</gene>
<dbReference type="Proteomes" id="UP001157133">
    <property type="component" value="Unassembled WGS sequence"/>
</dbReference>
<dbReference type="PANTHER" id="PTHR46229:SF2">
    <property type="entry name" value="BOLA-LIKE PROTEIN 1"/>
    <property type="match status" value="1"/>
</dbReference>
<evidence type="ECO:0000256" key="1">
    <source>
        <dbReference type="ARBA" id="ARBA00005578"/>
    </source>
</evidence>
<accession>A0ABQ6H4I5</accession>
<dbReference type="PANTHER" id="PTHR46229">
    <property type="entry name" value="BOLA TRANSCRIPTION REGULATOR"/>
    <property type="match status" value="1"/>
</dbReference>
<sequence>MLVETTIEQKLLSAFEPHHLEVINESNQHNVPQGSESHFKVVIVSDKFTGERLIKRHRAINSVLKEELSDKIHALALHTYTQQEWQNYYVDNVPGSPNCLGGSTA</sequence>
<dbReference type="SUPFAM" id="SSF82657">
    <property type="entry name" value="BolA-like"/>
    <property type="match status" value="1"/>
</dbReference>
<dbReference type="InterPro" id="IPR050961">
    <property type="entry name" value="BolA/IbaG_stress_morph_reg"/>
</dbReference>
<reference evidence="3 4" key="1">
    <citation type="submission" date="2023-03" db="EMBL/GenBank/DDBJ databases">
        <title>Draft genome sequence of Thalassotalea eurytherma JCM 18482T.</title>
        <authorList>
            <person name="Sawabe T."/>
        </authorList>
    </citation>
    <scope>NUCLEOTIDE SEQUENCE [LARGE SCALE GENOMIC DNA]</scope>
    <source>
        <strain evidence="3 4">JCM 18482</strain>
    </source>
</reference>
<proteinExistence type="inferred from homology"/>
<name>A0ABQ6H4I5_9GAMM</name>
<comment type="caution">
    <text evidence="3">The sequence shown here is derived from an EMBL/GenBank/DDBJ whole genome shotgun (WGS) entry which is preliminary data.</text>
</comment>
<evidence type="ECO:0000313" key="3">
    <source>
        <dbReference type="EMBL" id="GLX82429.1"/>
    </source>
</evidence>
<dbReference type="InterPro" id="IPR036065">
    <property type="entry name" value="BolA-like_sf"/>
</dbReference>
<keyword evidence="4" id="KW-1185">Reference proteome</keyword>
<evidence type="ECO:0000313" key="4">
    <source>
        <dbReference type="Proteomes" id="UP001157133"/>
    </source>
</evidence>
<organism evidence="3 4">
    <name type="scientific">Thalassotalea eurytherma</name>
    <dbReference type="NCBI Taxonomy" id="1144278"/>
    <lineage>
        <taxon>Bacteria</taxon>
        <taxon>Pseudomonadati</taxon>
        <taxon>Pseudomonadota</taxon>
        <taxon>Gammaproteobacteria</taxon>
        <taxon>Alteromonadales</taxon>
        <taxon>Colwelliaceae</taxon>
        <taxon>Thalassotalea</taxon>
    </lineage>
</organism>
<comment type="similarity">
    <text evidence="1 2">Belongs to the BolA/IbaG family.</text>
</comment>
<dbReference type="InterPro" id="IPR002634">
    <property type="entry name" value="BolA"/>
</dbReference>
<dbReference type="Pfam" id="PF01722">
    <property type="entry name" value="BolA"/>
    <property type="match status" value="1"/>
</dbReference>
<protein>
    <submittedName>
        <fullName evidence="3">Transcriptional regulator</fullName>
    </submittedName>
</protein>
<dbReference type="RefSeq" id="WP_284207797.1">
    <property type="nucleotide sequence ID" value="NZ_BSSU01000009.1"/>
</dbReference>
<dbReference type="NCBIfam" id="NF008638">
    <property type="entry name" value="PRK11628.1"/>
    <property type="match status" value="1"/>
</dbReference>
<evidence type="ECO:0000256" key="2">
    <source>
        <dbReference type="RuleBase" id="RU003860"/>
    </source>
</evidence>
<dbReference type="EMBL" id="BSSU01000009">
    <property type="protein sequence ID" value="GLX82429.1"/>
    <property type="molecule type" value="Genomic_DNA"/>
</dbReference>
<dbReference type="Gene3D" id="3.30.300.90">
    <property type="entry name" value="BolA-like"/>
    <property type="match status" value="1"/>
</dbReference>
<dbReference type="PIRSF" id="PIRSF003113">
    <property type="entry name" value="BolA"/>
    <property type="match status" value="1"/>
</dbReference>